<dbReference type="PANTHER" id="PTHR30269:SF37">
    <property type="entry name" value="MEMBRANE TRANSPORTER PROTEIN"/>
    <property type="match status" value="1"/>
</dbReference>
<keyword evidence="4 8" id="KW-1003">Cell membrane</keyword>
<evidence type="ECO:0000256" key="8">
    <source>
        <dbReference type="RuleBase" id="RU363041"/>
    </source>
</evidence>
<dbReference type="PANTHER" id="PTHR30269">
    <property type="entry name" value="TRANSMEMBRANE PROTEIN YFCA"/>
    <property type="match status" value="1"/>
</dbReference>
<comment type="caution">
    <text evidence="9">The sequence shown here is derived from an EMBL/GenBank/DDBJ whole genome shotgun (WGS) entry which is preliminary data.</text>
</comment>
<dbReference type="InterPro" id="IPR052017">
    <property type="entry name" value="TSUP"/>
</dbReference>
<evidence type="ECO:0000256" key="3">
    <source>
        <dbReference type="ARBA" id="ARBA00022448"/>
    </source>
</evidence>
<dbReference type="EMBL" id="PYNS01000043">
    <property type="protein sequence ID" value="PSV05947.1"/>
    <property type="molecule type" value="Genomic_DNA"/>
</dbReference>
<name>A0A2T3KPF7_PHOLD</name>
<keyword evidence="3" id="KW-0813">Transport</keyword>
<evidence type="ECO:0000256" key="4">
    <source>
        <dbReference type="ARBA" id="ARBA00022475"/>
    </source>
</evidence>
<dbReference type="Pfam" id="PF01925">
    <property type="entry name" value="TauE"/>
    <property type="match status" value="1"/>
</dbReference>
<reference evidence="9 10" key="1">
    <citation type="submission" date="2018-03" db="EMBL/GenBank/DDBJ databases">
        <title>Whole genome sequencing of Histamine producing bacteria.</title>
        <authorList>
            <person name="Butler K."/>
        </authorList>
    </citation>
    <scope>NUCLEOTIDE SEQUENCE [LARGE SCALE GENOMIC DNA]</scope>
    <source>
        <strain evidence="9 10">Res.4.1</strain>
    </source>
</reference>
<organism evidence="9 10">
    <name type="scientific">Photobacterium leiognathi subsp. mandapamensis</name>
    <name type="common">Photobacterium mandapamensis</name>
    <dbReference type="NCBI Taxonomy" id="48408"/>
    <lineage>
        <taxon>Bacteria</taxon>
        <taxon>Pseudomonadati</taxon>
        <taxon>Pseudomonadota</taxon>
        <taxon>Gammaproteobacteria</taxon>
        <taxon>Vibrionales</taxon>
        <taxon>Vibrionaceae</taxon>
        <taxon>Photobacterium</taxon>
    </lineage>
</organism>
<evidence type="ECO:0000256" key="7">
    <source>
        <dbReference type="ARBA" id="ARBA00023136"/>
    </source>
</evidence>
<keyword evidence="7 8" id="KW-0472">Membrane</keyword>
<evidence type="ECO:0000313" key="10">
    <source>
        <dbReference type="Proteomes" id="UP000240530"/>
    </source>
</evidence>
<dbReference type="InterPro" id="IPR002781">
    <property type="entry name" value="TM_pro_TauE-like"/>
</dbReference>
<evidence type="ECO:0000256" key="5">
    <source>
        <dbReference type="ARBA" id="ARBA00022692"/>
    </source>
</evidence>
<feature type="transmembrane region" description="Helical" evidence="8">
    <location>
        <begin position="62"/>
        <end position="80"/>
    </location>
</feature>
<keyword evidence="5 8" id="KW-0812">Transmembrane</keyword>
<accession>A0A2T3KPF7</accession>
<feature type="transmembrane region" description="Helical" evidence="8">
    <location>
        <begin position="225"/>
        <end position="245"/>
    </location>
</feature>
<dbReference type="GO" id="GO:0005886">
    <property type="term" value="C:plasma membrane"/>
    <property type="evidence" value="ECO:0007669"/>
    <property type="project" value="UniProtKB-SubCell"/>
</dbReference>
<comment type="similarity">
    <text evidence="2 8">Belongs to the 4-toluene sulfonate uptake permease (TSUP) (TC 2.A.102) family.</text>
</comment>
<evidence type="ECO:0000313" key="9">
    <source>
        <dbReference type="EMBL" id="PSV05947.1"/>
    </source>
</evidence>
<comment type="subcellular location">
    <subcellularLocation>
        <location evidence="1 8">Cell membrane</location>
        <topology evidence="1 8">Multi-pass membrane protein</topology>
    </subcellularLocation>
</comment>
<gene>
    <name evidence="9" type="ORF">C0W93_20960</name>
</gene>
<keyword evidence="6 8" id="KW-1133">Transmembrane helix</keyword>
<dbReference type="AlphaFoldDB" id="A0A2T3KPF7"/>
<feature type="transmembrane region" description="Helical" evidence="8">
    <location>
        <begin position="32"/>
        <end position="50"/>
    </location>
</feature>
<protein>
    <recommendedName>
        <fullName evidence="8">Probable membrane transporter protein</fullName>
    </recommendedName>
</protein>
<feature type="transmembrane region" description="Helical" evidence="8">
    <location>
        <begin position="195"/>
        <end position="213"/>
    </location>
</feature>
<dbReference type="Proteomes" id="UP000240530">
    <property type="component" value="Unassembled WGS sequence"/>
</dbReference>
<feature type="transmembrane region" description="Helical" evidence="8">
    <location>
        <begin position="251"/>
        <end position="271"/>
    </location>
</feature>
<evidence type="ECO:0000256" key="2">
    <source>
        <dbReference type="ARBA" id="ARBA00009142"/>
    </source>
</evidence>
<proteinExistence type="inferred from homology"/>
<sequence length="281" mass="30960">MQVVGFFVQGTTGFGCTVIAAAVTNGLLGTTMGVPYGTAITIPFLCWLAIKGREDISWKDLAKIVALCAPGIFIGQYLFYQISPQTAKILIGAMVTVIAVMNLHKHVVKPLIIKDIDEGEAVDTLLKKVFRYGCLILGGIVHGAFNIGGPLITVYTLEAVQDKKKFRNTMTMLWVVLNSWNMFNQYQNGAFTSELNSALLIGLPMAGIGFYFGMRFLEKINREQFLRIVYVVLLIIGANMLLSNIPWTANMQLATLLSTAVMIAGYTINVMKKRKLNLQAH</sequence>
<evidence type="ECO:0000256" key="1">
    <source>
        <dbReference type="ARBA" id="ARBA00004651"/>
    </source>
</evidence>
<feature type="transmembrane region" description="Helical" evidence="8">
    <location>
        <begin position="86"/>
        <end position="104"/>
    </location>
</feature>
<evidence type="ECO:0000256" key="6">
    <source>
        <dbReference type="ARBA" id="ARBA00022989"/>
    </source>
</evidence>